<dbReference type="EMBL" id="CCAE010000019">
    <property type="protein sequence ID" value="CDN88147.1"/>
    <property type="molecule type" value="Genomic_DNA"/>
</dbReference>
<name>A0A1L1PMG6_HYDIT</name>
<dbReference type="AlphaFoldDB" id="A0A1L1PMG6"/>
<sequence>MKVVIIGGTGLIGKQVGALLRQGGHEVTAAAPSTGVNTLTGEGLAQALQGAQVVVDVSNSPSFEPAAVMDFFQTSTRNVLGAAQAAGVRHLVALSVVGTDRLPQSGYFLAKLAQEQLIRASALPHTIVRATQFHEFLGAIADAATREGRVHAPSAGIQPIASADVALGVARAATAEPVNGLTEIAGPVAFRMDELLRGWLQQRSDAREVVTDESAGYFGAPLKADSLLPGAGAWLAPTTLQAWSAAQAASSTAATA</sequence>
<evidence type="ECO:0000313" key="3">
    <source>
        <dbReference type="EMBL" id="CDN88147.1"/>
    </source>
</evidence>
<dbReference type="RefSeq" id="WP_009520273.1">
    <property type="nucleotide sequence ID" value="NZ_CCAE010000019.1"/>
</dbReference>
<dbReference type="SUPFAM" id="SSF51735">
    <property type="entry name" value="NAD(P)-binding Rossmann-fold domains"/>
    <property type="match status" value="1"/>
</dbReference>
<dbReference type="InterPro" id="IPR016040">
    <property type="entry name" value="NAD(P)-bd_dom"/>
</dbReference>
<dbReference type="InterPro" id="IPR051164">
    <property type="entry name" value="NmrA-like_oxidored"/>
</dbReference>
<accession>A0A1L1PMG6</accession>
<gene>
    <name evidence="3" type="ORF">BN948_02579</name>
</gene>
<evidence type="ECO:0000256" key="1">
    <source>
        <dbReference type="ARBA" id="ARBA00022857"/>
    </source>
</evidence>
<protein>
    <submittedName>
        <fullName evidence="3">NmrA-like protein</fullName>
    </submittedName>
</protein>
<dbReference type="Proteomes" id="UP000028878">
    <property type="component" value="Unassembled WGS sequence"/>
</dbReference>
<keyword evidence="4" id="KW-1185">Reference proteome</keyword>
<dbReference type="Gene3D" id="3.40.50.720">
    <property type="entry name" value="NAD(P)-binding Rossmann-like Domain"/>
    <property type="match status" value="1"/>
</dbReference>
<dbReference type="PANTHER" id="PTHR42748:SF3">
    <property type="entry name" value="BLL4366 PROTEIN"/>
    <property type="match status" value="1"/>
</dbReference>
<feature type="domain" description="NAD(P)-binding" evidence="2">
    <location>
        <begin position="7"/>
        <end position="174"/>
    </location>
</feature>
<organism evidence="3 4">
    <name type="scientific">Hydrogenophaga intermedia</name>
    <dbReference type="NCBI Taxonomy" id="65786"/>
    <lineage>
        <taxon>Bacteria</taxon>
        <taxon>Pseudomonadati</taxon>
        <taxon>Pseudomonadota</taxon>
        <taxon>Betaproteobacteria</taxon>
        <taxon>Burkholderiales</taxon>
        <taxon>Comamonadaceae</taxon>
        <taxon>Hydrogenophaga</taxon>
    </lineage>
</organism>
<reference evidence="4" key="1">
    <citation type="submission" date="2014-11" db="EMBL/GenBank/DDBJ databases">
        <title>Draft genome sequence of Hydrogenophaga intermedia S1.</title>
        <authorList>
            <person name="Gan H.M."/>
            <person name="Chew T.H."/>
            <person name="Stolz A."/>
        </authorList>
    </citation>
    <scope>NUCLEOTIDE SEQUENCE [LARGE SCALE GENOMIC DNA]</scope>
    <source>
        <strain evidence="4">S1</strain>
    </source>
</reference>
<evidence type="ECO:0000313" key="4">
    <source>
        <dbReference type="Proteomes" id="UP000028878"/>
    </source>
</evidence>
<keyword evidence="1" id="KW-0521">NADP</keyword>
<dbReference type="Pfam" id="PF13460">
    <property type="entry name" value="NAD_binding_10"/>
    <property type="match status" value="1"/>
</dbReference>
<dbReference type="InterPro" id="IPR036291">
    <property type="entry name" value="NAD(P)-bd_dom_sf"/>
</dbReference>
<evidence type="ECO:0000259" key="2">
    <source>
        <dbReference type="Pfam" id="PF13460"/>
    </source>
</evidence>
<dbReference type="PANTHER" id="PTHR42748">
    <property type="entry name" value="NITROGEN METABOLITE REPRESSION PROTEIN NMRA FAMILY MEMBER"/>
    <property type="match status" value="1"/>
</dbReference>
<proteinExistence type="predicted"/>